<keyword evidence="1" id="KW-0560">Oxidoreductase</keyword>
<accession>A0ABT3B8L6</accession>
<dbReference type="Proteomes" id="UP001208690">
    <property type="component" value="Unassembled WGS sequence"/>
</dbReference>
<feature type="domain" description="FAD dependent oxidoreductase" evidence="2">
    <location>
        <begin position="39"/>
        <end position="399"/>
    </location>
</feature>
<comment type="caution">
    <text evidence="3">The sequence shown here is derived from an EMBL/GenBank/DDBJ whole genome shotgun (WGS) entry which is preliminary data.</text>
</comment>
<evidence type="ECO:0000313" key="3">
    <source>
        <dbReference type="EMBL" id="MCV3269905.1"/>
    </source>
</evidence>
<sequence>MNRIFADYAYGNGPRESCWWDETCRLPERSPLMGSSDADVVIIGAGFTGLSAAYHLARAGLNPVVLDARFPGWGASGRNGGFCCLGGGVLGDAQLDAGFGKAGRLEFRAAEKAAVALVSELVDTLSLDVDQHSHGETQLAHHPRQMDMLRKKAETVEENYGVAPVVIERAHLPDAGLGGPFFGALTVPVGFGLNPLKYLLGLAAAAEQAGAVIHHDSAVEALGSQGDRHRVKTALGAISCRHVVVATNGYSSEDLPGWLRGRYMPCQSNVLVTRPLTEGDILRQGWSSDQMCYDTRHLLHYFRLMPDRRFLFGMRGGLITGAAAETRARRRIRRDFVRLFPQWAHVETAHVWSGMVCLGRIGLPFVGETMPGSRLWAGLCYHGNGIAMGTLSGKILAELIEGRTPSIWPEAMRRPLAKFPFGRWRRIAMPPIYLGLMLADRG</sequence>
<evidence type="ECO:0000313" key="4">
    <source>
        <dbReference type="Proteomes" id="UP001208690"/>
    </source>
</evidence>
<proteinExistence type="predicted"/>
<dbReference type="InterPro" id="IPR006076">
    <property type="entry name" value="FAD-dep_OxRdtase"/>
</dbReference>
<dbReference type="PANTHER" id="PTHR13847">
    <property type="entry name" value="SARCOSINE DEHYDROGENASE-RELATED"/>
    <property type="match status" value="1"/>
</dbReference>
<dbReference type="Gene3D" id="3.30.9.10">
    <property type="entry name" value="D-Amino Acid Oxidase, subunit A, domain 2"/>
    <property type="match status" value="1"/>
</dbReference>
<name>A0ABT3B8L6_9RHOB</name>
<evidence type="ECO:0000259" key="2">
    <source>
        <dbReference type="Pfam" id="PF01266"/>
    </source>
</evidence>
<keyword evidence="4" id="KW-1185">Reference proteome</keyword>
<dbReference type="Pfam" id="PF01266">
    <property type="entry name" value="DAO"/>
    <property type="match status" value="1"/>
</dbReference>
<dbReference type="InterPro" id="IPR036188">
    <property type="entry name" value="FAD/NAD-bd_sf"/>
</dbReference>
<dbReference type="EMBL" id="JALIEB010000001">
    <property type="protein sequence ID" value="MCV3269905.1"/>
    <property type="molecule type" value="Genomic_DNA"/>
</dbReference>
<organism evidence="3 4">
    <name type="scientific">Roseobacter sinensis</name>
    <dbReference type="NCBI Taxonomy" id="2931391"/>
    <lineage>
        <taxon>Bacteria</taxon>
        <taxon>Pseudomonadati</taxon>
        <taxon>Pseudomonadota</taxon>
        <taxon>Alphaproteobacteria</taxon>
        <taxon>Rhodobacterales</taxon>
        <taxon>Roseobacteraceae</taxon>
        <taxon>Roseobacter</taxon>
    </lineage>
</organism>
<dbReference type="SUPFAM" id="SSF51905">
    <property type="entry name" value="FAD/NAD(P)-binding domain"/>
    <property type="match status" value="1"/>
</dbReference>
<dbReference type="PANTHER" id="PTHR13847:SF281">
    <property type="entry name" value="FAD DEPENDENT OXIDOREDUCTASE DOMAIN-CONTAINING PROTEIN"/>
    <property type="match status" value="1"/>
</dbReference>
<dbReference type="Gene3D" id="3.50.50.60">
    <property type="entry name" value="FAD/NAD(P)-binding domain"/>
    <property type="match status" value="1"/>
</dbReference>
<dbReference type="RefSeq" id="WP_263842234.1">
    <property type="nucleotide sequence ID" value="NZ_JALIEB010000001.1"/>
</dbReference>
<protein>
    <submittedName>
        <fullName evidence="3">FAD-binding oxidoreductase</fullName>
    </submittedName>
</protein>
<gene>
    <name evidence="3" type="ORF">MUB52_00560</name>
</gene>
<reference evidence="3 4" key="1">
    <citation type="submission" date="2022-04" db="EMBL/GenBank/DDBJ databases">
        <title>Roseobacter sp. WL0113 is a bacterium isolated from neritic sediment.</title>
        <authorList>
            <person name="Wang L."/>
            <person name="He W."/>
            <person name="Zhang D.-F."/>
        </authorList>
    </citation>
    <scope>NUCLEOTIDE SEQUENCE [LARGE SCALE GENOMIC DNA]</scope>
    <source>
        <strain evidence="3 4">WL0113</strain>
    </source>
</reference>
<evidence type="ECO:0000256" key="1">
    <source>
        <dbReference type="ARBA" id="ARBA00023002"/>
    </source>
</evidence>